<feature type="transmembrane region" description="Helical" evidence="1">
    <location>
        <begin position="179"/>
        <end position="199"/>
    </location>
</feature>
<dbReference type="OrthoDB" id="2814158at2"/>
<evidence type="ECO:0000313" key="4">
    <source>
        <dbReference type="Proteomes" id="UP000283880"/>
    </source>
</evidence>
<accession>A0A413FFT1</accession>
<feature type="transmembrane region" description="Helical" evidence="1">
    <location>
        <begin position="327"/>
        <end position="351"/>
    </location>
</feature>
<evidence type="ECO:0000256" key="1">
    <source>
        <dbReference type="SAM" id="Phobius"/>
    </source>
</evidence>
<proteinExistence type="predicted"/>
<keyword evidence="1" id="KW-1133">Transmembrane helix</keyword>
<dbReference type="AlphaFoldDB" id="A0A413FFT1"/>
<dbReference type="Pfam" id="PF07158">
    <property type="entry name" value="MatC_N"/>
    <property type="match status" value="1"/>
</dbReference>
<feature type="transmembrane region" description="Helical" evidence="1">
    <location>
        <begin position="27"/>
        <end position="48"/>
    </location>
</feature>
<organism evidence="3 4">
    <name type="scientific">Enterocloster asparagiformis</name>
    <dbReference type="NCBI Taxonomy" id="333367"/>
    <lineage>
        <taxon>Bacteria</taxon>
        <taxon>Bacillati</taxon>
        <taxon>Bacillota</taxon>
        <taxon>Clostridia</taxon>
        <taxon>Lachnospirales</taxon>
        <taxon>Lachnospiraceae</taxon>
        <taxon>Enterocloster</taxon>
    </lineage>
</organism>
<keyword evidence="1" id="KW-0812">Transmembrane</keyword>
<feature type="domain" description="Dicarboxylate carrier MatC N-terminal" evidence="2">
    <location>
        <begin position="5"/>
        <end position="147"/>
    </location>
</feature>
<gene>
    <name evidence="3" type="ORF">DWV29_10325</name>
</gene>
<feature type="transmembrane region" description="Helical" evidence="1">
    <location>
        <begin position="91"/>
        <end position="122"/>
    </location>
</feature>
<feature type="transmembrane region" description="Helical" evidence="1">
    <location>
        <begin position="284"/>
        <end position="307"/>
    </location>
</feature>
<evidence type="ECO:0000313" key="3">
    <source>
        <dbReference type="EMBL" id="RGX29517.1"/>
    </source>
</evidence>
<comment type="caution">
    <text evidence="3">The sequence shown here is derived from an EMBL/GenBank/DDBJ whole genome shotgun (WGS) entry which is preliminary data.</text>
</comment>
<sequence length="429" mass="45404">MTSYLIILSIFISVAIGYKCKINVGIIAMAFAYIFGCFVLGLKSSAVIAMWPTSLFYFILMVSFFYGIAMTNGTLMLIAENAIYLCRNRAWFIPILLWLISFGISGLGPGPVTVFAFMAPLVMATADKIGMNKIIGTICVVGAGVAGGYTPISLCYATVRNCLVTAGYEGEALIADLNKIAFNNILAQVLIFIVIYLIFKGWTVQVSKEIKRPEPFTKKQVQTLALIVIGLAVMIIFPLIKNFMPDSAFIAAVSKGLEPSLVSTVLLVIALMLKLGDQKKALNFVPFSTIILVCGVGMLVSVATQAGAVDMFSSWIGDNLSATAAKLVIALVAGCMSFFSSTLGVVGPALIPMIPNIAGATGVSVTALVSGIMIGGHFAGVSPFSTGGAMTLAGENNEEAKNKLFIQLMVLSIASILFASVLVFIGVVR</sequence>
<feature type="transmembrane region" description="Helical" evidence="1">
    <location>
        <begin position="134"/>
        <end position="159"/>
    </location>
</feature>
<keyword evidence="1" id="KW-0472">Membrane</keyword>
<protein>
    <submittedName>
        <fullName evidence="3">SLC13 family permease</fullName>
    </submittedName>
</protein>
<dbReference type="RefSeq" id="WP_117777415.1">
    <property type="nucleotide sequence ID" value="NZ_JAWRJJ010000412.1"/>
</dbReference>
<reference evidence="3 4" key="1">
    <citation type="submission" date="2018-08" db="EMBL/GenBank/DDBJ databases">
        <title>A genome reference for cultivated species of the human gut microbiota.</title>
        <authorList>
            <person name="Zou Y."/>
            <person name="Xue W."/>
            <person name="Luo G."/>
        </authorList>
    </citation>
    <scope>NUCLEOTIDE SEQUENCE [LARGE SCALE GENOMIC DNA]</scope>
    <source>
        <strain evidence="3 4">AF04-15</strain>
    </source>
</reference>
<feature type="transmembrane region" description="Helical" evidence="1">
    <location>
        <begin position="363"/>
        <end position="384"/>
    </location>
</feature>
<name>A0A413FFT1_9FIRM</name>
<feature type="transmembrane region" description="Helical" evidence="1">
    <location>
        <begin position="220"/>
        <end position="240"/>
    </location>
</feature>
<dbReference type="Proteomes" id="UP000283880">
    <property type="component" value="Unassembled WGS sequence"/>
</dbReference>
<feature type="transmembrane region" description="Helical" evidence="1">
    <location>
        <begin position="55"/>
        <end position="79"/>
    </location>
</feature>
<dbReference type="InterPro" id="IPR009827">
    <property type="entry name" value="MatC_N"/>
</dbReference>
<evidence type="ECO:0000259" key="2">
    <source>
        <dbReference type="Pfam" id="PF07158"/>
    </source>
</evidence>
<feature type="transmembrane region" description="Helical" evidence="1">
    <location>
        <begin position="404"/>
        <end position="428"/>
    </location>
</feature>
<dbReference type="EMBL" id="QSBM01000007">
    <property type="protein sequence ID" value="RGX29517.1"/>
    <property type="molecule type" value="Genomic_DNA"/>
</dbReference>